<comment type="similarity">
    <text evidence="1 7 8">Belongs to the universal ribosomal protein uS4 family.</text>
</comment>
<dbReference type="Pfam" id="PF00163">
    <property type="entry name" value="Ribosomal_S4"/>
    <property type="match status" value="1"/>
</dbReference>
<evidence type="ECO:0000256" key="1">
    <source>
        <dbReference type="ARBA" id="ARBA00007465"/>
    </source>
</evidence>
<evidence type="ECO:0000256" key="7">
    <source>
        <dbReference type="HAMAP-Rule" id="MF_01306"/>
    </source>
</evidence>
<dbReference type="PROSITE" id="PS50889">
    <property type="entry name" value="S4"/>
    <property type="match status" value="1"/>
</dbReference>
<name>A0A2H0YSQ7_9BACT</name>
<dbReference type="InterPro" id="IPR005709">
    <property type="entry name" value="Ribosomal_uS4_bac-type"/>
</dbReference>
<evidence type="ECO:0000313" key="12">
    <source>
        <dbReference type="Proteomes" id="UP000228711"/>
    </source>
</evidence>
<feature type="domain" description="RNA-binding S4" evidence="9">
    <location>
        <begin position="93"/>
        <end position="154"/>
    </location>
</feature>
<keyword evidence="2 7" id="KW-0699">rRNA-binding</keyword>
<dbReference type="AlphaFoldDB" id="A0A2H0YSQ7"/>
<accession>A0A2H0YSQ7</accession>
<dbReference type="Gene3D" id="1.10.1050.10">
    <property type="entry name" value="Ribosomal Protein S4 Delta 41, Chain A, domain 1"/>
    <property type="match status" value="1"/>
</dbReference>
<proteinExistence type="inferred from homology"/>
<dbReference type="GO" id="GO:0003735">
    <property type="term" value="F:structural constituent of ribosome"/>
    <property type="evidence" value="ECO:0007669"/>
    <property type="project" value="InterPro"/>
</dbReference>
<dbReference type="PANTHER" id="PTHR11831">
    <property type="entry name" value="30S 40S RIBOSOMAL PROTEIN"/>
    <property type="match status" value="1"/>
</dbReference>
<sequence length="200" mass="22873">MGRDLRPKHKLIRKFGENILDTQKNPLVKRNFPPGQHGPKGKGRVSEYGKQLAEKQKAKAAYGVLERQFENYYKKATAQAGNSAENFLHLLEIRLDNIVYRIGFAQTRRQARQLVSHKHIKVNGKKLNIPSYTAKPGDTISLSEKAKLGFEARKTAVKKDVPEWMSLDEKTLEAKIISIPNIKVENQSLQFQSIIEFYSR</sequence>
<dbReference type="SUPFAM" id="SSF55174">
    <property type="entry name" value="Alpha-L RNA-binding motif"/>
    <property type="match status" value="1"/>
</dbReference>
<evidence type="ECO:0000256" key="6">
    <source>
        <dbReference type="ARBA" id="ARBA00035254"/>
    </source>
</evidence>
<dbReference type="PROSITE" id="PS00632">
    <property type="entry name" value="RIBOSOMAL_S4"/>
    <property type="match status" value="1"/>
</dbReference>
<organism evidence="11 12">
    <name type="scientific">Candidatus Kerfeldbacteria bacterium CG08_land_8_20_14_0_20_42_7</name>
    <dbReference type="NCBI Taxonomy" id="2014245"/>
    <lineage>
        <taxon>Bacteria</taxon>
        <taxon>Candidatus Kerfeldiibacteriota</taxon>
    </lineage>
</organism>
<evidence type="ECO:0000313" key="11">
    <source>
        <dbReference type="EMBL" id="PIS41534.1"/>
    </source>
</evidence>
<dbReference type="InterPro" id="IPR018079">
    <property type="entry name" value="Ribosomal_uS4_CS"/>
</dbReference>
<dbReference type="GO" id="GO:0042274">
    <property type="term" value="P:ribosomal small subunit biogenesis"/>
    <property type="evidence" value="ECO:0007669"/>
    <property type="project" value="TreeGrafter"/>
</dbReference>
<evidence type="ECO:0000256" key="4">
    <source>
        <dbReference type="ARBA" id="ARBA00022980"/>
    </source>
</evidence>
<keyword evidence="3 7" id="KW-0694">RNA-binding</keyword>
<dbReference type="GO" id="GO:0006412">
    <property type="term" value="P:translation"/>
    <property type="evidence" value="ECO:0007669"/>
    <property type="project" value="UniProtKB-UniRule"/>
</dbReference>
<evidence type="ECO:0000256" key="8">
    <source>
        <dbReference type="RuleBase" id="RU003699"/>
    </source>
</evidence>
<comment type="function">
    <text evidence="7">One of the primary rRNA binding proteins, it binds directly to 16S rRNA where it nucleates assembly of the body of the 30S subunit.</text>
</comment>
<comment type="function">
    <text evidence="7">With S5 and S12 plays an important role in translational accuracy.</text>
</comment>
<evidence type="ECO:0000259" key="10">
    <source>
        <dbReference type="SMART" id="SM01390"/>
    </source>
</evidence>
<protein>
    <recommendedName>
        <fullName evidence="6 7">Small ribosomal subunit protein uS4</fullName>
    </recommendedName>
</protein>
<keyword evidence="5 7" id="KW-0687">Ribonucleoprotein</keyword>
<evidence type="ECO:0000256" key="2">
    <source>
        <dbReference type="ARBA" id="ARBA00022730"/>
    </source>
</evidence>
<dbReference type="InterPro" id="IPR001912">
    <property type="entry name" value="Ribosomal_uS4_N"/>
</dbReference>
<dbReference type="InterPro" id="IPR036986">
    <property type="entry name" value="S4_RNA-bd_sf"/>
</dbReference>
<dbReference type="NCBIfam" id="NF003717">
    <property type="entry name" value="PRK05327.1"/>
    <property type="match status" value="1"/>
</dbReference>
<dbReference type="GO" id="GO:0015935">
    <property type="term" value="C:small ribosomal subunit"/>
    <property type="evidence" value="ECO:0007669"/>
    <property type="project" value="InterPro"/>
</dbReference>
<dbReference type="SMART" id="SM00363">
    <property type="entry name" value="S4"/>
    <property type="match status" value="1"/>
</dbReference>
<dbReference type="CDD" id="cd00165">
    <property type="entry name" value="S4"/>
    <property type="match status" value="1"/>
</dbReference>
<comment type="subunit">
    <text evidence="7">Part of the 30S ribosomal subunit. Contacts protein S5. The interaction surface between S4 and S5 is involved in control of translational fidelity.</text>
</comment>
<gene>
    <name evidence="7" type="primary">rpsD</name>
    <name evidence="11" type="ORF">COT25_02665</name>
</gene>
<dbReference type="InterPro" id="IPR002942">
    <property type="entry name" value="S4_RNA-bd"/>
</dbReference>
<dbReference type="EMBL" id="PEXV01000088">
    <property type="protein sequence ID" value="PIS41534.1"/>
    <property type="molecule type" value="Genomic_DNA"/>
</dbReference>
<dbReference type="NCBIfam" id="TIGR01017">
    <property type="entry name" value="rpsD_bact"/>
    <property type="match status" value="1"/>
</dbReference>
<dbReference type="Pfam" id="PF01479">
    <property type="entry name" value="S4"/>
    <property type="match status" value="1"/>
</dbReference>
<evidence type="ECO:0000256" key="3">
    <source>
        <dbReference type="ARBA" id="ARBA00022884"/>
    </source>
</evidence>
<dbReference type="Gene3D" id="3.10.290.10">
    <property type="entry name" value="RNA-binding S4 domain"/>
    <property type="match status" value="1"/>
</dbReference>
<keyword evidence="4 7" id="KW-0689">Ribosomal protein</keyword>
<dbReference type="Proteomes" id="UP000228711">
    <property type="component" value="Unassembled WGS sequence"/>
</dbReference>
<comment type="caution">
    <text evidence="11">The sequence shown here is derived from an EMBL/GenBank/DDBJ whole genome shotgun (WGS) entry which is preliminary data.</text>
</comment>
<reference evidence="12" key="1">
    <citation type="submission" date="2017-09" db="EMBL/GenBank/DDBJ databases">
        <title>Depth-based differentiation of microbial function through sediment-hosted aquifers and enrichment of novel symbionts in the deep terrestrial subsurface.</title>
        <authorList>
            <person name="Probst A.J."/>
            <person name="Ladd B."/>
            <person name="Jarett J.K."/>
            <person name="Geller-Mcgrath D.E."/>
            <person name="Sieber C.M.K."/>
            <person name="Emerson J.B."/>
            <person name="Anantharaman K."/>
            <person name="Thomas B.C."/>
            <person name="Malmstrom R."/>
            <person name="Stieglmeier M."/>
            <person name="Klingl A."/>
            <person name="Woyke T."/>
            <person name="Ryan C.M."/>
            <person name="Banfield J.F."/>
        </authorList>
    </citation>
    <scope>NUCLEOTIDE SEQUENCE [LARGE SCALE GENOMIC DNA]</scope>
</reference>
<evidence type="ECO:0000259" key="9">
    <source>
        <dbReference type="SMART" id="SM00363"/>
    </source>
</evidence>
<dbReference type="GO" id="GO:0019843">
    <property type="term" value="F:rRNA binding"/>
    <property type="evidence" value="ECO:0007669"/>
    <property type="project" value="UniProtKB-UniRule"/>
</dbReference>
<feature type="domain" description="Small ribosomal subunit protein uS4 N-terminal" evidence="10">
    <location>
        <begin position="3"/>
        <end position="92"/>
    </location>
</feature>
<evidence type="ECO:0000256" key="5">
    <source>
        <dbReference type="ARBA" id="ARBA00023274"/>
    </source>
</evidence>
<dbReference type="PANTHER" id="PTHR11831:SF4">
    <property type="entry name" value="SMALL RIBOSOMAL SUBUNIT PROTEIN US4M"/>
    <property type="match status" value="1"/>
</dbReference>
<dbReference type="FunFam" id="3.10.290.10:FF:000001">
    <property type="entry name" value="30S ribosomal protein S4"/>
    <property type="match status" value="1"/>
</dbReference>
<dbReference type="InterPro" id="IPR022801">
    <property type="entry name" value="Ribosomal_uS4"/>
</dbReference>
<dbReference type="SMART" id="SM01390">
    <property type="entry name" value="Ribosomal_S4"/>
    <property type="match status" value="1"/>
</dbReference>
<dbReference type="HAMAP" id="MF_01306_B">
    <property type="entry name" value="Ribosomal_uS4_B"/>
    <property type="match status" value="1"/>
</dbReference>